<comment type="subcellular location">
    <subcellularLocation>
        <location evidence="1 18">Mitochondrion inner membrane</location>
        <topology evidence="1 18">Multi-pass membrane protein</topology>
    </subcellularLocation>
</comment>
<keyword evidence="12 18" id="KW-0520">NAD</keyword>
<dbReference type="InterPro" id="IPR001750">
    <property type="entry name" value="ND/Mrp_TM"/>
</dbReference>
<keyword evidence="11 18" id="KW-1133">Transmembrane helix</keyword>
<evidence type="ECO:0000256" key="14">
    <source>
        <dbReference type="ARBA" id="ARBA00023128"/>
    </source>
</evidence>
<feature type="transmembrane region" description="Helical" evidence="18">
    <location>
        <begin position="276"/>
        <end position="294"/>
    </location>
</feature>
<comment type="catalytic activity">
    <reaction evidence="17 18">
        <text>a ubiquinone + NADH + 5 H(+)(in) = a ubiquinol + NAD(+) + 4 H(+)(out)</text>
        <dbReference type="Rhea" id="RHEA:29091"/>
        <dbReference type="Rhea" id="RHEA-COMP:9565"/>
        <dbReference type="Rhea" id="RHEA-COMP:9566"/>
        <dbReference type="ChEBI" id="CHEBI:15378"/>
        <dbReference type="ChEBI" id="CHEBI:16389"/>
        <dbReference type="ChEBI" id="CHEBI:17976"/>
        <dbReference type="ChEBI" id="CHEBI:57540"/>
        <dbReference type="ChEBI" id="CHEBI:57945"/>
        <dbReference type="EC" id="7.1.1.2"/>
    </reaction>
</comment>
<dbReference type="InterPro" id="IPR050175">
    <property type="entry name" value="Complex_I_Subunit_2"/>
</dbReference>
<keyword evidence="10 18" id="KW-0249">Electron transport</keyword>
<keyword evidence="8 18" id="KW-0999">Mitochondrion inner membrane</keyword>
<keyword evidence="6 18" id="KW-0679">Respiratory chain</keyword>
<dbReference type="EC" id="7.1.1.2" evidence="3 18"/>
<organism evidence="21">
    <name type="scientific">Myotis nigricans</name>
    <name type="common">Black myotis</name>
    <name type="synonym">Vespertilio nigricans</name>
    <dbReference type="NCBI Taxonomy" id="153286"/>
    <lineage>
        <taxon>Eukaryota</taxon>
        <taxon>Metazoa</taxon>
        <taxon>Chordata</taxon>
        <taxon>Craniata</taxon>
        <taxon>Vertebrata</taxon>
        <taxon>Euteleostomi</taxon>
        <taxon>Mammalia</taxon>
        <taxon>Eutheria</taxon>
        <taxon>Laurasiatheria</taxon>
        <taxon>Chiroptera</taxon>
        <taxon>Yangochiroptera</taxon>
        <taxon>Vespertilionidae</taxon>
        <taxon>Myotis</taxon>
    </lineage>
</organism>
<dbReference type="PANTHER" id="PTHR46552">
    <property type="entry name" value="NADH-UBIQUINONE OXIDOREDUCTASE CHAIN 2"/>
    <property type="match status" value="1"/>
</dbReference>
<dbReference type="GO" id="GO:0008137">
    <property type="term" value="F:NADH dehydrogenase (ubiquinone) activity"/>
    <property type="evidence" value="ECO:0007669"/>
    <property type="project" value="UniProtKB-EC"/>
</dbReference>
<evidence type="ECO:0000256" key="13">
    <source>
        <dbReference type="ARBA" id="ARBA00023075"/>
    </source>
</evidence>
<evidence type="ECO:0000259" key="19">
    <source>
        <dbReference type="Pfam" id="PF00361"/>
    </source>
</evidence>
<evidence type="ECO:0000256" key="10">
    <source>
        <dbReference type="ARBA" id="ARBA00022982"/>
    </source>
</evidence>
<evidence type="ECO:0000256" key="2">
    <source>
        <dbReference type="ARBA" id="ARBA00007012"/>
    </source>
</evidence>
<evidence type="ECO:0000256" key="6">
    <source>
        <dbReference type="ARBA" id="ARBA00022660"/>
    </source>
</evidence>
<feature type="transmembrane region" description="Helical" evidence="18">
    <location>
        <begin position="237"/>
        <end position="256"/>
    </location>
</feature>
<evidence type="ECO:0000256" key="17">
    <source>
        <dbReference type="ARBA" id="ARBA00049551"/>
    </source>
</evidence>
<feature type="domain" description="NADH:quinone oxidoreductase/Mrp antiporter transmembrane" evidence="19">
    <location>
        <begin position="23"/>
        <end position="286"/>
    </location>
</feature>
<comment type="subunit">
    <text evidence="16">Core subunit of respiratory chain NADH dehydrogenase (Complex I) which is composed of 45 different subunits. Interacts with TMEM242.</text>
</comment>
<feature type="transmembrane region" description="Helical" evidence="18">
    <location>
        <begin position="178"/>
        <end position="199"/>
    </location>
</feature>
<evidence type="ECO:0000313" key="21">
    <source>
        <dbReference type="EMBL" id="ATO90453.1"/>
    </source>
</evidence>
<dbReference type="AlphaFoldDB" id="A0A343LFZ6"/>
<feature type="transmembrane region" description="Helical" evidence="18">
    <location>
        <begin position="111"/>
        <end position="133"/>
    </location>
</feature>
<evidence type="ECO:0000256" key="16">
    <source>
        <dbReference type="ARBA" id="ARBA00029481"/>
    </source>
</evidence>
<evidence type="ECO:0000256" key="4">
    <source>
        <dbReference type="ARBA" id="ARBA00021008"/>
    </source>
</evidence>
<proteinExistence type="inferred from homology"/>
<sequence length="347" mass="39033">MNPLTLSLVLTTMISGTLIVMTSSHWFMTWAGFEMNMLAIIPLLTKEHNPRSTEAATKYFLTQAAASMLLMMAAITNLLYTGHWSIMKLINPTASILMTMALTMKLGLSPFHFWVPEVTQGIPLISGLILLTWQKLAPLSILYMIVPLINMNMLLIMSLLSIAIGGWGGLNQTQLRKIMAYSSIAHMGWMMAVLVYNPTMTLLNLYLYIPMTITTFMLLMINSTTTTTSLSHTWNKLPLISTLILITMLSLGGLPPLTGFLPKWAIIQEMTKNNNIIMPTLMTLLALLNLYFYTRITYTTSLTMFPTANNMKIKWQFKNSKQMLNLPLMFTTSTLILPLAPIMMILD</sequence>
<geneLocation type="mitochondrion" evidence="21"/>
<accession>A0A343LFZ6</accession>
<dbReference type="InterPro" id="IPR010933">
    <property type="entry name" value="NADH_DH_su2_C"/>
</dbReference>
<evidence type="ECO:0000256" key="1">
    <source>
        <dbReference type="ARBA" id="ARBA00004448"/>
    </source>
</evidence>
<keyword evidence="15 18" id="KW-0472">Membrane</keyword>
<dbReference type="Pfam" id="PF06444">
    <property type="entry name" value="NADH_dehy_S2_C"/>
    <property type="match status" value="1"/>
</dbReference>
<comment type="function">
    <text evidence="18">Core subunit of the mitochondrial membrane respiratory chain NADH dehydrogenase (Complex I) which catalyzes electron transfer from NADH through the respiratory chain, using ubiquinone as an electron acceptor. Essential for the catalytic activity and assembly of complex I.</text>
</comment>
<dbReference type="GO" id="GO:0006120">
    <property type="term" value="P:mitochondrial electron transport, NADH to ubiquinone"/>
    <property type="evidence" value="ECO:0007669"/>
    <property type="project" value="InterPro"/>
</dbReference>
<keyword evidence="13 18" id="KW-0830">Ubiquinone</keyword>
<evidence type="ECO:0000256" key="15">
    <source>
        <dbReference type="ARBA" id="ARBA00023136"/>
    </source>
</evidence>
<evidence type="ECO:0000256" key="8">
    <source>
        <dbReference type="ARBA" id="ARBA00022792"/>
    </source>
</evidence>
<feature type="domain" description="NADH dehydrogenase subunit 2 C-terminal" evidence="20">
    <location>
        <begin position="290"/>
        <end position="344"/>
    </location>
</feature>
<evidence type="ECO:0000259" key="20">
    <source>
        <dbReference type="Pfam" id="PF06444"/>
    </source>
</evidence>
<dbReference type="Pfam" id="PF00361">
    <property type="entry name" value="Proton_antipo_M"/>
    <property type="match status" value="1"/>
</dbReference>
<keyword evidence="9 18" id="KW-1278">Translocase</keyword>
<keyword evidence="14 18" id="KW-0496">Mitochondrion</keyword>
<evidence type="ECO:0000256" key="18">
    <source>
        <dbReference type="RuleBase" id="RU003403"/>
    </source>
</evidence>
<reference evidence="21" key="1">
    <citation type="journal article" date="2017" name="J. ISSAAS">
        <title>Conflicting Evolutionary Histories of the Mitochondrial and Nuclear Genomes in New World Myotis.</title>
        <authorList>
            <person name="Platt R.N."/>
            <person name="Sullivan K.A.M."/>
            <person name="Faircloth B.C."/>
            <person name="Kieran T."/>
            <person name="Glenn T.C."/>
            <person name="Vandewege M.W."/>
            <person name="Lee T.E."/>
            <person name="Baker R.J."/>
            <person name="Stevens R.D."/>
            <person name="Ray D.A."/>
        </authorList>
    </citation>
    <scope>NUCLEOTIDE SEQUENCE</scope>
</reference>
<evidence type="ECO:0000256" key="3">
    <source>
        <dbReference type="ARBA" id="ARBA00012944"/>
    </source>
</evidence>
<keyword evidence="5" id="KW-0813">Transport</keyword>
<dbReference type="PRINTS" id="PR01436">
    <property type="entry name" value="NADHDHGNASE2"/>
</dbReference>
<protein>
    <recommendedName>
        <fullName evidence="4 18">NADH-ubiquinone oxidoreductase chain 2</fullName>
        <ecNumber evidence="3 18">7.1.1.2</ecNumber>
    </recommendedName>
</protein>
<gene>
    <name evidence="21" type="primary">ND2</name>
</gene>
<evidence type="ECO:0000256" key="5">
    <source>
        <dbReference type="ARBA" id="ARBA00022448"/>
    </source>
</evidence>
<evidence type="ECO:0000256" key="12">
    <source>
        <dbReference type="ARBA" id="ARBA00023027"/>
    </source>
</evidence>
<evidence type="ECO:0000256" key="11">
    <source>
        <dbReference type="ARBA" id="ARBA00022989"/>
    </source>
</evidence>
<evidence type="ECO:0000256" key="9">
    <source>
        <dbReference type="ARBA" id="ARBA00022967"/>
    </source>
</evidence>
<feature type="transmembrane region" description="Helical" evidence="18">
    <location>
        <begin position="324"/>
        <end position="346"/>
    </location>
</feature>
<name>A0A343LFZ6_MYONI</name>
<keyword evidence="7 18" id="KW-0812">Transmembrane</keyword>
<comment type="similarity">
    <text evidence="2 18">Belongs to the complex I subunit 2 family.</text>
</comment>
<dbReference type="PANTHER" id="PTHR46552:SF1">
    <property type="entry name" value="NADH-UBIQUINONE OXIDOREDUCTASE CHAIN 2"/>
    <property type="match status" value="1"/>
</dbReference>
<feature type="transmembrane region" description="Helical" evidence="18">
    <location>
        <begin position="139"/>
        <end position="166"/>
    </location>
</feature>
<dbReference type="EMBL" id="MF143484">
    <property type="protein sequence ID" value="ATO90453.1"/>
    <property type="molecule type" value="Genomic_DNA"/>
</dbReference>
<evidence type="ECO:0000256" key="7">
    <source>
        <dbReference type="ARBA" id="ARBA00022692"/>
    </source>
</evidence>
<dbReference type="InterPro" id="IPR003917">
    <property type="entry name" value="NADH_UbQ_OxRdtase_chain2"/>
</dbReference>
<feature type="transmembrane region" description="Helical" evidence="18">
    <location>
        <begin position="56"/>
        <end position="80"/>
    </location>
</feature>
<dbReference type="GO" id="GO:0005743">
    <property type="term" value="C:mitochondrial inner membrane"/>
    <property type="evidence" value="ECO:0007669"/>
    <property type="project" value="UniProtKB-SubCell"/>
</dbReference>